<evidence type="ECO:0000313" key="3">
    <source>
        <dbReference type="Proteomes" id="UP000602759"/>
    </source>
</evidence>
<dbReference type="Gene3D" id="1.10.260.40">
    <property type="entry name" value="lambda repressor-like DNA-binding domains"/>
    <property type="match status" value="1"/>
</dbReference>
<evidence type="ECO:0000313" key="2">
    <source>
        <dbReference type="EMBL" id="MBD1431760.1"/>
    </source>
</evidence>
<dbReference type="EMBL" id="JACOIK010000002">
    <property type="protein sequence ID" value="MBD1431760.1"/>
    <property type="molecule type" value="Genomic_DNA"/>
</dbReference>
<sequence length="154" mass="17826">MEYWDRKLMREQLDKKLKKLSILLSPELPERGWVKLIREALGMSGQELGKRIGLNQSSVSRLESSELSGDAKLSSLKKTADALNMKFVYGFVPRDGLENMVKRQAQKIAQERMAKASHTMLLEAQELSDEEKARMFDDLVQKILIEQPKDFWER</sequence>
<feature type="domain" description="HTH cro/C1-type" evidence="1">
    <location>
        <begin position="34"/>
        <end position="91"/>
    </location>
</feature>
<reference evidence="2 3" key="1">
    <citation type="submission" date="2020-08" db="EMBL/GenBank/DDBJ databases">
        <title>Sphingobacterium sp. DN00404 isolated from aquaculture water.</title>
        <authorList>
            <person name="Zhang M."/>
        </authorList>
    </citation>
    <scope>NUCLEOTIDE SEQUENCE [LARGE SCALE GENOMIC DNA]</scope>
    <source>
        <strain evidence="2 3">DN00404</strain>
    </source>
</reference>
<dbReference type="RefSeq" id="WP_190992781.1">
    <property type="nucleotide sequence ID" value="NZ_JACOIK010000002.1"/>
</dbReference>
<dbReference type="InterPro" id="IPR010982">
    <property type="entry name" value="Lambda_DNA-bd_dom_sf"/>
</dbReference>
<dbReference type="InterPro" id="IPR001387">
    <property type="entry name" value="Cro/C1-type_HTH"/>
</dbReference>
<dbReference type="Proteomes" id="UP000602759">
    <property type="component" value="Unassembled WGS sequence"/>
</dbReference>
<proteinExistence type="predicted"/>
<name>A0ABR7YKA4_9SPHI</name>
<protein>
    <submittedName>
        <fullName evidence="2">Mobile mystery protein A</fullName>
    </submittedName>
</protein>
<gene>
    <name evidence="2" type="ORF">H8B06_02900</name>
</gene>
<dbReference type="CDD" id="cd00093">
    <property type="entry name" value="HTH_XRE"/>
    <property type="match status" value="1"/>
</dbReference>
<dbReference type="Pfam" id="PF01381">
    <property type="entry name" value="HTH_3"/>
    <property type="match status" value="1"/>
</dbReference>
<comment type="caution">
    <text evidence="2">The sequence shown here is derived from an EMBL/GenBank/DDBJ whole genome shotgun (WGS) entry which is preliminary data.</text>
</comment>
<organism evidence="2 3">
    <name type="scientific">Sphingobacterium micropteri</name>
    <dbReference type="NCBI Taxonomy" id="2763501"/>
    <lineage>
        <taxon>Bacteria</taxon>
        <taxon>Pseudomonadati</taxon>
        <taxon>Bacteroidota</taxon>
        <taxon>Sphingobacteriia</taxon>
        <taxon>Sphingobacteriales</taxon>
        <taxon>Sphingobacteriaceae</taxon>
        <taxon>Sphingobacterium</taxon>
    </lineage>
</organism>
<dbReference type="NCBIfam" id="TIGR02612">
    <property type="entry name" value="mob_myst_A"/>
    <property type="match status" value="1"/>
</dbReference>
<keyword evidence="3" id="KW-1185">Reference proteome</keyword>
<dbReference type="PROSITE" id="PS50943">
    <property type="entry name" value="HTH_CROC1"/>
    <property type="match status" value="1"/>
</dbReference>
<dbReference type="SMART" id="SM00530">
    <property type="entry name" value="HTH_XRE"/>
    <property type="match status" value="1"/>
</dbReference>
<dbReference type="SUPFAM" id="SSF47413">
    <property type="entry name" value="lambda repressor-like DNA-binding domains"/>
    <property type="match status" value="1"/>
</dbReference>
<evidence type="ECO:0000259" key="1">
    <source>
        <dbReference type="PROSITE" id="PS50943"/>
    </source>
</evidence>
<dbReference type="InterPro" id="IPR013435">
    <property type="entry name" value="Mobile_mystery_prot_A"/>
</dbReference>
<accession>A0ABR7YKA4</accession>